<evidence type="ECO:0000313" key="6">
    <source>
        <dbReference type="EMBL" id="KIM67597.1"/>
    </source>
</evidence>
<name>A0A0C3ARQ2_9AGAM</name>
<dbReference type="OrthoDB" id="20381at2759"/>
<dbReference type="Gene3D" id="1.10.246.60">
    <property type="entry name" value="Eukaryotic translation initiation factor 3 like domains"/>
    <property type="match status" value="1"/>
</dbReference>
<dbReference type="InParanoid" id="A0A0C3ARQ2"/>
<organism evidence="6 7">
    <name type="scientific">Scleroderma citrinum Foug A</name>
    <dbReference type="NCBI Taxonomy" id="1036808"/>
    <lineage>
        <taxon>Eukaryota</taxon>
        <taxon>Fungi</taxon>
        <taxon>Dikarya</taxon>
        <taxon>Basidiomycota</taxon>
        <taxon>Agaricomycotina</taxon>
        <taxon>Agaricomycetes</taxon>
        <taxon>Agaricomycetidae</taxon>
        <taxon>Boletales</taxon>
        <taxon>Sclerodermatineae</taxon>
        <taxon>Sclerodermataceae</taxon>
        <taxon>Scleroderma</taxon>
    </lineage>
</organism>
<dbReference type="Proteomes" id="UP000053989">
    <property type="component" value="Unassembled WGS sequence"/>
</dbReference>
<feature type="compositionally biased region" description="Acidic residues" evidence="5">
    <location>
        <begin position="28"/>
        <end position="48"/>
    </location>
</feature>
<dbReference type="GO" id="GO:0016282">
    <property type="term" value="C:eukaryotic 43S preinitiation complex"/>
    <property type="evidence" value="ECO:0007669"/>
    <property type="project" value="UniProtKB-UniRule"/>
</dbReference>
<protein>
    <recommendedName>
        <fullName evidence="4">Eukaryotic translation initiation factor 3 subunit J</fullName>
        <shortName evidence="4">eIF3j</shortName>
    </recommendedName>
    <alternativeName>
        <fullName evidence="4">Eukaryotic translation initiation factor 3 30 kDa subunit homolog</fullName>
        <shortName evidence="4">eIF-3 30 kDa subunit homolog</shortName>
    </alternativeName>
</protein>
<gene>
    <name evidence="4" type="primary">HCR1</name>
    <name evidence="6" type="ORF">SCLCIDRAFT_1210244</name>
</gene>
<proteinExistence type="inferred from homology"/>
<dbReference type="FunCoup" id="A0A0C3ARQ2">
    <property type="interactions" value="58"/>
</dbReference>
<sequence>MSDWENDDEPATAPAIAKRVPPVKRWEGEDEEESSPASDWEDSSEEEEEKPKPASAAPLKKKGNVKTKIAEKEAAKAARAAAGEDLDYNEDAVLDPREKARLDKERELQADMDNAATLFGAARLGGSSSKELDALLSFDPRTKEDFHDFSDQIIQVIIKRLQEKPLYPAFVEYHVRQLAEPLKDLEVRKAASGLTTLANEKQKEQRDKAAGKKKPKAITKPALGSAKASNKFDTSVYAEALDDDFGTNADDFM</sequence>
<dbReference type="InterPro" id="IPR023194">
    <property type="entry name" value="eIF3-like_dom_sf"/>
</dbReference>
<keyword evidence="3 4" id="KW-0648">Protein biosynthesis</keyword>
<evidence type="ECO:0000256" key="5">
    <source>
        <dbReference type="SAM" id="MobiDB-lite"/>
    </source>
</evidence>
<keyword evidence="7" id="KW-1185">Reference proteome</keyword>
<dbReference type="PANTHER" id="PTHR21681">
    <property type="entry name" value="EUKARYOTIC TRANSLATION INITIATION FACTOR 3 SUBUNIT J"/>
    <property type="match status" value="1"/>
</dbReference>
<dbReference type="GO" id="GO:0033290">
    <property type="term" value="C:eukaryotic 48S preinitiation complex"/>
    <property type="evidence" value="ECO:0007669"/>
    <property type="project" value="UniProtKB-UniRule"/>
</dbReference>
<dbReference type="HAMAP" id="MF_03009">
    <property type="entry name" value="eIF3j"/>
    <property type="match status" value="1"/>
</dbReference>
<dbReference type="PANTHER" id="PTHR21681:SF0">
    <property type="entry name" value="EUKARYOTIC TRANSLATION INITIATION FACTOR 3 SUBUNIT J"/>
    <property type="match status" value="1"/>
</dbReference>
<feature type="region of interest" description="Disordered" evidence="5">
    <location>
        <begin position="200"/>
        <end position="228"/>
    </location>
</feature>
<dbReference type="STRING" id="1036808.A0A0C3ARQ2"/>
<dbReference type="GO" id="GO:0001732">
    <property type="term" value="P:formation of cytoplasmic translation initiation complex"/>
    <property type="evidence" value="ECO:0007669"/>
    <property type="project" value="UniProtKB-UniRule"/>
</dbReference>
<feature type="compositionally biased region" description="Acidic residues" evidence="5">
    <location>
        <begin position="1"/>
        <end position="10"/>
    </location>
</feature>
<comment type="subcellular location">
    <subcellularLocation>
        <location evidence="4">Cytoplasm</location>
    </subcellularLocation>
</comment>
<keyword evidence="1 4" id="KW-0963">Cytoplasm</keyword>
<evidence type="ECO:0000256" key="3">
    <source>
        <dbReference type="ARBA" id="ARBA00022917"/>
    </source>
</evidence>
<dbReference type="InterPro" id="IPR013906">
    <property type="entry name" value="eIF3j"/>
</dbReference>
<dbReference type="HOGENOM" id="CLU_085806_0_0_1"/>
<evidence type="ECO:0000256" key="1">
    <source>
        <dbReference type="ARBA" id="ARBA00022490"/>
    </source>
</evidence>
<evidence type="ECO:0000256" key="2">
    <source>
        <dbReference type="ARBA" id="ARBA00022540"/>
    </source>
</evidence>
<feature type="region of interest" description="Disordered" evidence="5">
    <location>
        <begin position="1"/>
        <end position="85"/>
    </location>
</feature>
<dbReference type="GO" id="GO:0003743">
    <property type="term" value="F:translation initiation factor activity"/>
    <property type="evidence" value="ECO:0007669"/>
    <property type="project" value="UniProtKB-UniRule"/>
</dbReference>
<dbReference type="EMBL" id="KN822012">
    <property type="protein sequence ID" value="KIM67597.1"/>
    <property type="molecule type" value="Genomic_DNA"/>
</dbReference>
<dbReference type="GO" id="GO:0005852">
    <property type="term" value="C:eukaryotic translation initiation factor 3 complex"/>
    <property type="evidence" value="ECO:0007669"/>
    <property type="project" value="UniProtKB-UniRule"/>
</dbReference>
<accession>A0A0C3ARQ2</accession>
<comment type="subunit">
    <text evidence="4">Component of the eukaryotic translation initiation factor 3 (eIF-3) complex.</text>
</comment>
<comment type="function">
    <text evidence="4">Component of the eukaryotic translation initiation factor 3 (eIF-3) complex, which is involved in protein synthesis of a specialized repertoire of mRNAs and, together with other initiation factors, stimulates binding of mRNA and methionyl-tRNAi to the 40S ribosome. The eIF-3 complex specifically targets and initiates translation of a subset of mRNAs involved in cell proliferation.</text>
</comment>
<reference evidence="7" key="2">
    <citation type="submission" date="2015-01" db="EMBL/GenBank/DDBJ databases">
        <title>Evolutionary Origins and Diversification of the Mycorrhizal Mutualists.</title>
        <authorList>
            <consortium name="DOE Joint Genome Institute"/>
            <consortium name="Mycorrhizal Genomics Consortium"/>
            <person name="Kohler A."/>
            <person name="Kuo A."/>
            <person name="Nagy L.G."/>
            <person name="Floudas D."/>
            <person name="Copeland A."/>
            <person name="Barry K.W."/>
            <person name="Cichocki N."/>
            <person name="Veneault-Fourrey C."/>
            <person name="LaButti K."/>
            <person name="Lindquist E.A."/>
            <person name="Lipzen A."/>
            <person name="Lundell T."/>
            <person name="Morin E."/>
            <person name="Murat C."/>
            <person name="Riley R."/>
            <person name="Ohm R."/>
            <person name="Sun H."/>
            <person name="Tunlid A."/>
            <person name="Henrissat B."/>
            <person name="Grigoriev I.V."/>
            <person name="Hibbett D.S."/>
            <person name="Martin F."/>
        </authorList>
    </citation>
    <scope>NUCLEOTIDE SEQUENCE [LARGE SCALE GENOMIC DNA]</scope>
    <source>
        <strain evidence="7">Foug A</strain>
    </source>
</reference>
<comment type="similarity">
    <text evidence="4">Belongs to the eIF-3 subunit J family.</text>
</comment>
<evidence type="ECO:0000313" key="7">
    <source>
        <dbReference type="Proteomes" id="UP000053989"/>
    </source>
</evidence>
<dbReference type="Pfam" id="PF08597">
    <property type="entry name" value="eIF3_subunit"/>
    <property type="match status" value="1"/>
</dbReference>
<feature type="compositionally biased region" description="Basic and acidic residues" evidence="5">
    <location>
        <begin position="200"/>
        <end position="210"/>
    </location>
</feature>
<keyword evidence="2 4" id="KW-0396">Initiation factor</keyword>
<dbReference type="AlphaFoldDB" id="A0A0C3ARQ2"/>
<evidence type="ECO:0000256" key="4">
    <source>
        <dbReference type="HAMAP-Rule" id="MF_03009"/>
    </source>
</evidence>
<reference evidence="6 7" key="1">
    <citation type="submission" date="2014-04" db="EMBL/GenBank/DDBJ databases">
        <authorList>
            <consortium name="DOE Joint Genome Institute"/>
            <person name="Kuo A."/>
            <person name="Kohler A."/>
            <person name="Nagy L.G."/>
            <person name="Floudas D."/>
            <person name="Copeland A."/>
            <person name="Barry K.W."/>
            <person name="Cichocki N."/>
            <person name="Veneault-Fourrey C."/>
            <person name="LaButti K."/>
            <person name="Lindquist E.A."/>
            <person name="Lipzen A."/>
            <person name="Lundell T."/>
            <person name="Morin E."/>
            <person name="Murat C."/>
            <person name="Sun H."/>
            <person name="Tunlid A."/>
            <person name="Henrissat B."/>
            <person name="Grigoriev I.V."/>
            <person name="Hibbett D.S."/>
            <person name="Martin F."/>
            <person name="Nordberg H.P."/>
            <person name="Cantor M.N."/>
            <person name="Hua S.X."/>
        </authorList>
    </citation>
    <scope>NUCLEOTIDE SEQUENCE [LARGE SCALE GENOMIC DNA]</scope>
    <source>
        <strain evidence="6 7">Foug A</strain>
    </source>
</reference>